<reference evidence="1 2" key="1">
    <citation type="submission" date="2019-01" db="EMBL/GenBank/DDBJ databases">
        <authorList>
            <person name="Alioto T."/>
            <person name="Alioto T."/>
        </authorList>
    </citation>
    <scope>NUCLEOTIDE SEQUENCE [LARGE SCALE GENOMIC DNA]</scope>
</reference>
<dbReference type="InterPro" id="IPR043502">
    <property type="entry name" value="DNA/RNA_pol_sf"/>
</dbReference>
<accession>A0A485MMG5</accession>
<sequence>MAECSPGPSDHLPCTVPSAYRSGTWIFAHGDSFTLLLKKTPFQWTMVIQEAFNHHDVAFISTPVLFYPDSVQPFIVKSNYSSQIAEAILSQQKAQFVP</sequence>
<gene>
    <name evidence="1" type="ORF">LYPA_23C004615</name>
</gene>
<dbReference type="Proteomes" id="UP000386466">
    <property type="component" value="Unassembled WGS sequence"/>
</dbReference>
<evidence type="ECO:0000313" key="1">
    <source>
        <dbReference type="EMBL" id="VFV22080.1"/>
    </source>
</evidence>
<keyword evidence="2" id="KW-1185">Reference proteome</keyword>
<name>A0A485MMG5_LYNPA</name>
<organism evidence="1 2">
    <name type="scientific">Lynx pardinus</name>
    <name type="common">Iberian lynx</name>
    <name type="synonym">Felis pardina</name>
    <dbReference type="NCBI Taxonomy" id="191816"/>
    <lineage>
        <taxon>Eukaryota</taxon>
        <taxon>Metazoa</taxon>
        <taxon>Chordata</taxon>
        <taxon>Craniata</taxon>
        <taxon>Vertebrata</taxon>
        <taxon>Euteleostomi</taxon>
        <taxon>Mammalia</taxon>
        <taxon>Eutheria</taxon>
        <taxon>Laurasiatheria</taxon>
        <taxon>Carnivora</taxon>
        <taxon>Feliformia</taxon>
        <taxon>Felidae</taxon>
        <taxon>Felinae</taxon>
        <taxon>Lynx</taxon>
    </lineage>
</organism>
<protein>
    <submittedName>
        <fullName evidence="1">Uncharacterized protein</fullName>
    </submittedName>
</protein>
<proteinExistence type="predicted"/>
<evidence type="ECO:0000313" key="2">
    <source>
        <dbReference type="Proteomes" id="UP000386466"/>
    </source>
</evidence>
<dbReference type="EMBL" id="CAAGRJ010004176">
    <property type="protein sequence ID" value="VFV22080.1"/>
    <property type="molecule type" value="Genomic_DNA"/>
</dbReference>
<dbReference type="SUPFAM" id="SSF56672">
    <property type="entry name" value="DNA/RNA polymerases"/>
    <property type="match status" value="1"/>
</dbReference>
<dbReference type="AlphaFoldDB" id="A0A485MMG5"/>